<dbReference type="AlphaFoldDB" id="A0A5E4BZU3"/>
<protein>
    <submittedName>
        <fullName evidence="2">Uncharacterized protein</fullName>
    </submittedName>
</protein>
<dbReference type="EMBL" id="WJEC01006845">
    <property type="protein sequence ID" value="KAF7471233.1"/>
    <property type="molecule type" value="Genomic_DNA"/>
</dbReference>
<sequence>MIGGGATYRSSRLENLAAQIGFVIVRGGGELVADVEPQSRGPAGERAWW</sequence>
<organism evidence="2 3">
    <name type="scientific">Marmota monax</name>
    <name type="common">Woodchuck</name>
    <dbReference type="NCBI Taxonomy" id="9995"/>
    <lineage>
        <taxon>Eukaryota</taxon>
        <taxon>Metazoa</taxon>
        <taxon>Chordata</taxon>
        <taxon>Craniata</taxon>
        <taxon>Vertebrata</taxon>
        <taxon>Euteleostomi</taxon>
        <taxon>Mammalia</taxon>
        <taxon>Eutheria</taxon>
        <taxon>Euarchontoglires</taxon>
        <taxon>Glires</taxon>
        <taxon>Rodentia</taxon>
        <taxon>Sciuromorpha</taxon>
        <taxon>Sciuridae</taxon>
        <taxon>Xerinae</taxon>
        <taxon>Marmotini</taxon>
        <taxon>Marmota</taxon>
    </lineage>
</organism>
<keyword evidence="3" id="KW-1185">Reference proteome</keyword>
<reference evidence="2 3" key="1">
    <citation type="submission" date="2019-04" db="EMBL/GenBank/DDBJ databases">
        <authorList>
            <person name="Alioto T."/>
            <person name="Alioto T."/>
        </authorList>
    </citation>
    <scope>NUCLEOTIDE SEQUENCE [LARGE SCALE GENOMIC DNA]</scope>
</reference>
<evidence type="ECO:0000313" key="3">
    <source>
        <dbReference type="Proteomes" id="UP000335636"/>
    </source>
</evidence>
<reference evidence="1" key="2">
    <citation type="submission" date="2020-08" db="EMBL/GenBank/DDBJ databases">
        <authorList>
            <person name="Shumante A."/>
            <person name="Zimin A.V."/>
            <person name="Puiu D."/>
            <person name="Salzberg S.L."/>
        </authorList>
    </citation>
    <scope>NUCLEOTIDE SEQUENCE</scope>
    <source>
        <strain evidence="1">WC2-LM</strain>
        <tissue evidence="1">Liver</tissue>
    </source>
</reference>
<dbReference type="Proteomes" id="UP000662637">
    <property type="component" value="Unassembled WGS sequence"/>
</dbReference>
<dbReference type="Proteomes" id="UP000335636">
    <property type="component" value="Unassembled WGS sequence"/>
</dbReference>
<gene>
    <name evidence="1" type="ORF">GHT09_017588</name>
    <name evidence="2" type="ORF">MONAX_5E047274</name>
</gene>
<evidence type="ECO:0000313" key="1">
    <source>
        <dbReference type="EMBL" id="KAF7471233.1"/>
    </source>
</evidence>
<evidence type="ECO:0000313" key="2">
    <source>
        <dbReference type="EMBL" id="VTJ75178.1"/>
    </source>
</evidence>
<accession>A0A5E4BZU3</accession>
<name>A0A5E4BZU3_MARMO</name>
<dbReference type="EMBL" id="CABDUW010000785">
    <property type="protein sequence ID" value="VTJ75178.1"/>
    <property type="molecule type" value="Genomic_DNA"/>
</dbReference>
<proteinExistence type="predicted"/>